<dbReference type="Proteomes" id="UP000272942">
    <property type="component" value="Unassembled WGS sequence"/>
</dbReference>
<gene>
    <name evidence="3" type="ORF">ECPE_LOCUS6613</name>
</gene>
<feature type="region of interest" description="Disordered" evidence="1">
    <location>
        <begin position="100"/>
        <end position="126"/>
    </location>
</feature>
<dbReference type="SMART" id="SM01300">
    <property type="entry name" value="PEHE"/>
    <property type="match status" value="1"/>
</dbReference>
<dbReference type="AlphaFoldDB" id="A0A183AI28"/>
<evidence type="ECO:0000259" key="2">
    <source>
        <dbReference type="SMART" id="SM01300"/>
    </source>
</evidence>
<proteinExistence type="predicted"/>
<organism evidence="5">
    <name type="scientific">Echinostoma caproni</name>
    <dbReference type="NCBI Taxonomy" id="27848"/>
    <lineage>
        <taxon>Eukaryota</taxon>
        <taxon>Metazoa</taxon>
        <taxon>Spiralia</taxon>
        <taxon>Lophotrochozoa</taxon>
        <taxon>Platyhelminthes</taxon>
        <taxon>Trematoda</taxon>
        <taxon>Digenea</taxon>
        <taxon>Plagiorchiida</taxon>
        <taxon>Echinostomata</taxon>
        <taxon>Echinostomatoidea</taxon>
        <taxon>Echinostomatidae</taxon>
        <taxon>Echinostoma</taxon>
    </lineage>
</organism>
<dbReference type="OrthoDB" id="6247315at2759"/>
<evidence type="ECO:0000313" key="4">
    <source>
        <dbReference type="Proteomes" id="UP000272942"/>
    </source>
</evidence>
<dbReference type="Gene3D" id="6.10.250.3170">
    <property type="match status" value="1"/>
</dbReference>
<dbReference type="InterPro" id="IPR029332">
    <property type="entry name" value="PEHE_dom"/>
</dbReference>
<name>A0A183AI28_9TREM</name>
<dbReference type="GO" id="GO:1902562">
    <property type="term" value="C:H4 histone acetyltransferase complex"/>
    <property type="evidence" value="ECO:0007669"/>
    <property type="project" value="UniProtKB-ARBA"/>
</dbReference>
<sequence>MVGGGCLGLQLVTLPLLPVKCSYETKRLEQPLLKRPYPLSYRGEDPFNDMVTAVEPNMVGVLRRLHLHPMDAALNEFTSQGPLAQLKFDPHTFLFQHHKQKDGRSHTGSNLKRPIPQSVHTDPPNKKIPNWRVLTLDDVRRSLLSRKTVNLNAITTSSESGRSGRTRRASVTVHALGVGKTKNHGEGSKTGVSSVRSPSISSDPEDISDAAYLIRHSKLETEEIRRERRSRQHTMEQELKMRWELRDQASWQKRQPQSRVDPLAKYNPKDRMPTHLLPAFTQKSLLTEPTKIQAHSVARLSCALLIWIFEQLTQILGVIRYLPARRALCIIQSRKSMRDNTFE</sequence>
<accession>A0A183AI28</accession>
<reference evidence="5" key="1">
    <citation type="submission" date="2016-06" db="UniProtKB">
        <authorList>
            <consortium name="WormBaseParasite"/>
        </authorList>
    </citation>
    <scope>IDENTIFICATION</scope>
</reference>
<evidence type="ECO:0000313" key="3">
    <source>
        <dbReference type="EMBL" id="VDP78842.1"/>
    </source>
</evidence>
<protein>
    <submittedName>
        <fullName evidence="5">PEHE domain-containing protein</fullName>
    </submittedName>
</protein>
<evidence type="ECO:0000256" key="1">
    <source>
        <dbReference type="SAM" id="MobiDB-lite"/>
    </source>
</evidence>
<evidence type="ECO:0000313" key="5">
    <source>
        <dbReference type="WBParaSite" id="ECPE_0000662601-mRNA-1"/>
    </source>
</evidence>
<feature type="compositionally biased region" description="Low complexity" evidence="1">
    <location>
        <begin position="193"/>
        <end position="202"/>
    </location>
</feature>
<dbReference type="WBParaSite" id="ECPE_0000662601-mRNA-1">
    <property type="protein sequence ID" value="ECPE_0000662601-mRNA-1"/>
    <property type="gene ID" value="ECPE_0000662601"/>
</dbReference>
<feature type="domain" description="PEHE" evidence="2">
    <location>
        <begin position="126"/>
        <end position="307"/>
    </location>
</feature>
<dbReference type="EMBL" id="UZAN01043629">
    <property type="protein sequence ID" value="VDP78842.1"/>
    <property type="molecule type" value="Genomic_DNA"/>
</dbReference>
<keyword evidence="4" id="KW-1185">Reference proteome</keyword>
<feature type="region of interest" description="Disordered" evidence="1">
    <location>
        <begin position="179"/>
        <end position="204"/>
    </location>
</feature>
<reference evidence="3 4" key="2">
    <citation type="submission" date="2018-11" db="EMBL/GenBank/DDBJ databases">
        <authorList>
            <consortium name="Pathogen Informatics"/>
        </authorList>
    </citation>
    <scope>NUCLEOTIDE SEQUENCE [LARGE SCALE GENOMIC DNA]</scope>
    <source>
        <strain evidence="3 4">Egypt</strain>
    </source>
</reference>